<evidence type="ECO:0000256" key="3">
    <source>
        <dbReference type="ARBA" id="ARBA00023002"/>
    </source>
</evidence>
<keyword evidence="3" id="KW-0560">Oxidoreductase</keyword>
<protein>
    <submittedName>
        <fullName evidence="6">Protein-disulfide isomerase</fullName>
    </submittedName>
</protein>
<evidence type="ECO:0000256" key="5">
    <source>
        <dbReference type="ARBA" id="ARBA00023284"/>
    </source>
</evidence>
<dbReference type="PANTHER" id="PTHR13887">
    <property type="entry name" value="GLUTATHIONE S-TRANSFERASE KAPPA"/>
    <property type="match status" value="1"/>
</dbReference>
<dbReference type="AlphaFoldDB" id="A0A222VSZ1"/>
<dbReference type="EMBL" id="FMZE01000013">
    <property type="protein sequence ID" value="SDD85836.1"/>
    <property type="molecule type" value="Genomic_DNA"/>
</dbReference>
<dbReference type="GO" id="GO:0016491">
    <property type="term" value="F:oxidoreductase activity"/>
    <property type="evidence" value="ECO:0007669"/>
    <property type="project" value="UniProtKB-KW"/>
</dbReference>
<dbReference type="InterPro" id="IPR013766">
    <property type="entry name" value="Thioredoxin_domain"/>
</dbReference>
<dbReference type="GO" id="GO:0016853">
    <property type="term" value="F:isomerase activity"/>
    <property type="evidence" value="ECO:0007669"/>
    <property type="project" value="UniProtKB-KW"/>
</dbReference>
<evidence type="ECO:0000313" key="7">
    <source>
        <dbReference type="Proteomes" id="UP000199494"/>
    </source>
</evidence>
<keyword evidence="7" id="KW-1185">Reference proteome</keyword>
<dbReference type="KEGG" id="pmad:BAY61_20965"/>
<dbReference type="Pfam" id="PF13462">
    <property type="entry name" value="Thioredoxin_4"/>
    <property type="match status" value="1"/>
</dbReference>
<evidence type="ECO:0000313" key="6">
    <source>
        <dbReference type="EMBL" id="SDD85836.1"/>
    </source>
</evidence>
<accession>A0A222VSZ1</accession>
<dbReference type="PROSITE" id="PS51352">
    <property type="entry name" value="THIOREDOXIN_2"/>
    <property type="match status" value="1"/>
</dbReference>
<evidence type="ECO:0000256" key="2">
    <source>
        <dbReference type="ARBA" id="ARBA00022729"/>
    </source>
</evidence>
<proteinExistence type="inferred from homology"/>
<dbReference type="Gene3D" id="3.40.30.10">
    <property type="entry name" value="Glutaredoxin"/>
    <property type="match status" value="1"/>
</dbReference>
<dbReference type="InterPro" id="IPR012336">
    <property type="entry name" value="Thioredoxin-like_fold"/>
</dbReference>
<reference evidence="6 7" key="1">
    <citation type="submission" date="2016-10" db="EMBL/GenBank/DDBJ databases">
        <authorList>
            <person name="de Groot N.N."/>
        </authorList>
    </citation>
    <scope>NUCLEOTIDE SEQUENCE [LARGE SCALE GENOMIC DNA]</scope>
    <source>
        <strain evidence="6 7">CGMCC 4.5506</strain>
    </source>
</reference>
<name>A0A222VSZ1_9PSEU</name>
<keyword evidence="4" id="KW-1015">Disulfide bond</keyword>
<keyword evidence="6" id="KW-0413">Isomerase</keyword>
<dbReference type="OrthoDB" id="117402at2"/>
<sequence>MSRKLVLTIMGVAAVAVATVLVATLLIVTRPDDAPAESEQRPPPIPAEVLVRQDSHRLSIAEDGKATLVEFLDFECEACGAVYPAMEQVREQYEGRITYVIRYFPVPRGHPNAELAARTAEAAARQGEFEAMYMLLFERQEQWSHRPEPQREMFLGYAREIGLDLARFEADWDSKEVGDRIRRDQRDGVTAGVEGTPTFYLNGRLFQPGSLEELTGALDEALAR</sequence>
<evidence type="ECO:0000256" key="1">
    <source>
        <dbReference type="ARBA" id="ARBA00005791"/>
    </source>
</evidence>
<comment type="similarity">
    <text evidence="1">Belongs to the thioredoxin family. DsbA subfamily.</text>
</comment>
<dbReference type="STRING" id="530584.SAMN05421630_113155"/>
<dbReference type="Proteomes" id="UP000199494">
    <property type="component" value="Unassembled WGS sequence"/>
</dbReference>
<dbReference type="InterPro" id="IPR036249">
    <property type="entry name" value="Thioredoxin-like_sf"/>
</dbReference>
<keyword evidence="5" id="KW-0676">Redox-active center</keyword>
<gene>
    <name evidence="6" type="ORF">SAMN05421630_113155</name>
</gene>
<dbReference type="RefSeq" id="WP_091810130.1">
    <property type="nucleotide sequence ID" value="NZ_CP016353.1"/>
</dbReference>
<dbReference type="SUPFAM" id="SSF52833">
    <property type="entry name" value="Thioredoxin-like"/>
    <property type="match status" value="1"/>
</dbReference>
<evidence type="ECO:0000256" key="4">
    <source>
        <dbReference type="ARBA" id="ARBA00023157"/>
    </source>
</evidence>
<dbReference type="PANTHER" id="PTHR13887:SF14">
    <property type="entry name" value="DISULFIDE BOND FORMATION PROTEIN D"/>
    <property type="match status" value="1"/>
</dbReference>
<keyword evidence="2" id="KW-0732">Signal</keyword>
<organism evidence="6 7">
    <name type="scientific">Prauserella marina</name>
    <dbReference type="NCBI Taxonomy" id="530584"/>
    <lineage>
        <taxon>Bacteria</taxon>
        <taxon>Bacillati</taxon>
        <taxon>Actinomycetota</taxon>
        <taxon>Actinomycetes</taxon>
        <taxon>Pseudonocardiales</taxon>
        <taxon>Pseudonocardiaceae</taxon>
        <taxon>Prauserella</taxon>
    </lineage>
</organism>